<name>A0A2T4LNZ8_9STAP</name>
<evidence type="ECO:0000259" key="7">
    <source>
        <dbReference type="PROSITE" id="PS52040"/>
    </source>
</evidence>
<comment type="catalytic activity">
    <reaction evidence="1">
        <text>ATP-dependent breakage, passage and rejoining of double-stranded DNA.</text>
        <dbReference type="EC" id="5.6.2.2"/>
    </reaction>
</comment>
<dbReference type="GO" id="GO:0009330">
    <property type="term" value="C:DNA topoisomerase type II (double strand cut, ATP-hydrolyzing) complex"/>
    <property type="evidence" value="ECO:0007669"/>
    <property type="project" value="TreeGrafter"/>
</dbReference>
<dbReference type="PANTHER" id="PTHR43493">
    <property type="entry name" value="DNA GYRASE/TOPOISOMERASE SUBUNIT A"/>
    <property type="match status" value="1"/>
</dbReference>
<evidence type="ECO:0000256" key="1">
    <source>
        <dbReference type="ARBA" id="ARBA00000185"/>
    </source>
</evidence>
<dbReference type="Proteomes" id="UP000241208">
    <property type="component" value="Unassembled WGS sequence"/>
</dbReference>
<dbReference type="GO" id="GO:0006265">
    <property type="term" value="P:DNA topological change"/>
    <property type="evidence" value="ECO:0007669"/>
    <property type="project" value="InterPro"/>
</dbReference>
<keyword evidence="3" id="KW-0799">Topoisomerase</keyword>
<evidence type="ECO:0000256" key="3">
    <source>
        <dbReference type="ARBA" id="ARBA00023029"/>
    </source>
</evidence>
<dbReference type="RefSeq" id="WP_133170874.1">
    <property type="nucleotide sequence ID" value="NZ_PYZR01000333.1"/>
</dbReference>
<dbReference type="GO" id="GO:0003677">
    <property type="term" value="F:DNA binding"/>
    <property type="evidence" value="ECO:0007669"/>
    <property type="project" value="UniProtKB-UniRule"/>
</dbReference>
<evidence type="ECO:0000256" key="5">
    <source>
        <dbReference type="ARBA" id="ARBA00023235"/>
    </source>
</evidence>
<dbReference type="SUPFAM" id="SSF56719">
    <property type="entry name" value="Type II DNA topoisomerase"/>
    <property type="match status" value="1"/>
</dbReference>
<dbReference type="InterPro" id="IPR050220">
    <property type="entry name" value="Type_II_DNA_Topoisomerases"/>
</dbReference>
<evidence type="ECO:0000313" key="9">
    <source>
        <dbReference type="Proteomes" id="UP000241208"/>
    </source>
</evidence>
<dbReference type="Pfam" id="PF00521">
    <property type="entry name" value="DNA_topoisoIV"/>
    <property type="match status" value="1"/>
</dbReference>
<accession>A0A2T4LNZ8</accession>
<dbReference type="InterPro" id="IPR002205">
    <property type="entry name" value="Topo_IIA_dom_A"/>
</dbReference>
<dbReference type="PANTHER" id="PTHR43493:SF5">
    <property type="entry name" value="DNA GYRASE SUBUNIT A, CHLOROPLASTIC_MITOCHONDRIAL"/>
    <property type="match status" value="1"/>
</dbReference>
<feature type="domain" description="Topo IIA-type catalytic" evidence="7">
    <location>
        <begin position="35"/>
        <end position="54"/>
    </location>
</feature>
<dbReference type="InterPro" id="IPR013758">
    <property type="entry name" value="Topo_IIA_A/C_ab"/>
</dbReference>
<dbReference type="PROSITE" id="PS52040">
    <property type="entry name" value="TOPO_IIA"/>
    <property type="match status" value="1"/>
</dbReference>
<dbReference type="Gene3D" id="3.90.199.10">
    <property type="entry name" value="Topoisomerase II, domain 5"/>
    <property type="match status" value="1"/>
</dbReference>
<dbReference type="AlphaFoldDB" id="A0A2T4LNZ8"/>
<reference evidence="8 9" key="1">
    <citation type="journal article" date="2016" name="Front. Microbiol.">
        <title>Comprehensive Phylogenetic Analysis of Bovine Non-aureus Staphylococci Species Based on Whole-Genome Sequencing.</title>
        <authorList>
            <person name="Naushad S."/>
            <person name="Barkema H.W."/>
            <person name="Luby C."/>
            <person name="Condas L.A."/>
            <person name="Nobrega D.B."/>
            <person name="Carson D.A."/>
            <person name="De Buck J."/>
        </authorList>
    </citation>
    <scope>NUCLEOTIDE SEQUENCE [LARGE SCALE GENOMIC DNA]</scope>
    <source>
        <strain evidence="8 9">SNUC 3829</strain>
    </source>
</reference>
<evidence type="ECO:0000256" key="6">
    <source>
        <dbReference type="PROSITE-ProRule" id="PRU01384"/>
    </source>
</evidence>
<keyword evidence="5" id="KW-0413">Isomerase</keyword>
<dbReference type="GO" id="GO:0005737">
    <property type="term" value="C:cytoplasm"/>
    <property type="evidence" value="ECO:0007669"/>
    <property type="project" value="TreeGrafter"/>
</dbReference>
<evidence type="ECO:0000256" key="4">
    <source>
        <dbReference type="ARBA" id="ARBA00023125"/>
    </source>
</evidence>
<feature type="non-terminal residue" evidence="8">
    <location>
        <position position="54"/>
    </location>
</feature>
<dbReference type="InterPro" id="IPR013760">
    <property type="entry name" value="Topo_IIA-like_dom_sf"/>
</dbReference>
<evidence type="ECO:0000313" key="8">
    <source>
        <dbReference type="EMBL" id="PTF59022.1"/>
    </source>
</evidence>
<comment type="similarity">
    <text evidence="2">Belongs to the type II topoisomerase GyrA/ParC subunit family.</text>
</comment>
<sequence>MAEVPESRINERNITNEMRESFLDYAMSVIVSRALPDVRDGLKPVHRRILYGLN</sequence>
<comment type="caution">
    <text evidence="6">Lacks conserved residue(s) required for the propagation of feature annotation.</text>
</comment>
<dbReference type="GO" id="GO:0034335">
    <property type="term" value="F:DNA negative supercoiling activity"/>
    <property type="evidence" value="ECO:0007669"/>
    <property type="project" value="UniProtKB-ARBA"/>
</dbReference>
<gene>
    <name evidence="8" type="ORF">BUY34_13430</name>
</gene>
<dbReference type="EMBL" id="PYZR01000333">
    <property type="protein sequence ID" value="PTF59022.1"/>
    <property type="molecule type" value="Genomic_DNA"/>
</dbReference>
<protein>
    <recommendedName>
        <fullName evidence="7">Topo IIA-type catalytic domain-containing protein</fullName>
    </recommendedName>
</protein>
<keyword evidence="4 6" id="KW-0238">DNA-binding</keyword>
<organism evidence="8 9">
    <name type="scientific">Staphylococcus cohnii</name>
    <dbReference type="NCBI Taxonomy" id="29382"/>
    <lineage>
        <taxon>Bacteria</taxon>
        <taxon>Bacillati</taxon>
        <taxon>Bacillota</taxon>
        <taxon>Bacilli</taxon>
        <taxon>Bacillales</taxon>
        <taxon>Staphylococcaceae</taxon>
        <taxon>Staphylococcus</taxon>
        <taxon>Staphylococcus cohnii species complex</taxon>
    </lineage>
</organism>
<comment type="caution">
    <text evidence="8">The sequence shown here is derived from an EMBL/GenBank/DDBJ whole genome shotgun (WGS) entry which is preliminary data.</text>
</comment>
<proteinExistence type="inferred from homology"/>
<evidence type="ECO:0000256" key="2">
    <source>
        <dbReference type="ARBA" id="ARBA00008263"/>
    </source>
</evidence>
<dbReference type="GO" id="GO:0005524">
    <property type="term" value="F:ATP binding"/>
    <property type="evidence" value="ECO:0007669"/>
    <property type="project" value="InterPro"/>
</dbReference>